<dbReference type="InterPro" id="IPR002104">
    <property type="entry name" value="Integrase_catalytic"/>
</dbReference>
<dbReference type="PROSITE" id="PS00094">
    <property type="entry name" value="C5_MTASE_1"/>
    <property type="match status" value="1"/>
</dbReference>
<dbReference type="GO" id="GO:0008168">
    <property type="term" value="F:methyltransferase activity"/>
    <property type="evidence" value="ECO:0007669"/>
    <property type="project" value="UniProtKB-KW"/>
</dbReference>
<organism evidence="6 7">
    <name type="scientific">Dinoroseobacter shibae (strain DSM 16493 / NCIMB 14021 / DFL 12)</name>
    <dbReference type="NCBI Taxonomy" id="398580"/>
    <lineage>
        <taxon>Bacteria</taxon>
        <taxon>Pseudomonadati</taxon>
        <taxon>Pseudomonadota</taxon>
        <taxon>Alphaproteobacteria</taxon>
        <taxon>Rhodobacterales</taxon>
        <taxon>Roseobacteraceae</taxon>
        <taxon>Dinoroseobacter</taxon>
    </lineage>
</organism>
<protein>
    <submittedName>
        <fullName evidence="6">Integrase family protein</fullName>
    </submittedName>
</protein>
<dbReference type="KEGG" id="dsh:Dshi_0397"/>
<dbReference type="Gene3D" id="1.10.443.10">
    <property type="entry name" value="Intergrase catalytic core"/>
    <property type="match status" value="1"/>
</dbReference>
<dbReference type="InterPro" id="IPR011010">
    <property type="entry name" value="DNA_brk_join_enz"/>
</dbReference>
<dbReference type="Proteomes" id="UP000006833">
    <property type="component" value="Chromosome"/>
</dbReference>
<evidence type="ECO:0000259" key="5">
    <source>
        <dbReference type="PROSITE" id="PS51898"/>
    </source>
</evidence>
<evidence type="ECO:0000256" key="3">
    <source>
        <dbReference type="ARBA" id="ARBA00022691"/>
    </source>
</evidence>
<gene>
    <name evidence="6" type="primary">xerDC2</name>
    <name evidence="6" type="ordered locus">Dshi_0397</name>
</gene>
<dbReference type="GO" id="GO:0032259">
    <property type="term" value="P:methylation"/>
    <property type="evidence" value="ECO:0007669"/>
    <property type="project" value="UniProtKB-KW"/>
</dbReference>
<keyword evidence="4" id="KW-0233">DNA recombination</keyword>
<sequence>MSDAIPLVLRFSDWPQADRSAWEDLFAEGDIFDGTGPCASWSEGSRIKRRQSYGQWLSWLARHRPALLEHPPADRVTRDAVRGFMDELEARVQIGTIKNLINDLYVVTRALQPSTDWGWLNTVSRRLMHRADRKSLPAAPPLSAGEVLAKCLAALEEVETSRHTSEMKRAIRFREALMVGFLISRPVRRRTLLSMTTDRHVRRVGTGFEVHFSAEDMKDKKDRWFPLPKVLVGPMEVYLTTYRVRLLGGADTKALWINRYGGAITPDGLSRQFPKVTERLLGHALRPHAFRTIAATSIAEQDPEHVNIIRDILGHATLDMAEKHYNRATGLSACSEYQDLVQATLKRLSGKRPKVRQT</sequence>
<dbReference type="SUPFAM" id="SSF56349">
    <property type="entry name" value="DNA breaking-rejoining enzymes"/>
    <property type="match status" value="1"/>
</dbReference>
<evidence type="ECO:0000256" key="4">
    <source>
        <dbReference type="ARBA" id="ARBA00023172"/>
    </source>
</evidence>
<dbReference type="Pfam" id="PF00589">
    <property type="entry name" value="Phage_integrase"/>
    <property type="match status" value="1"/>
</dbReference>
<dbReference type="eggNOG" id="COG4974">
    <property type="taxonomic scope" value="Bacteria"/>
</dbReference>
<dbReference type="GO" id="GO:0003677">
    <property type="term" value="F:DNA binding"/>
    <property type="evidence" value="ECO:0007669"/>
    <property type="project" value="InterPro"/>
</dbReference>
<dbReference type="STRING" id="398580.Dshi_0397"/>
<feature type="domain" description="Tyr recombinase" evidence="5">
    <location>
        <begin position="147"/>
        <end position="338"/>
    </location>
</feature>
<proteinExistence type="predicted"/>
<dbReference type="OrthoDB" id="7363113at2"/>
<evidence type="ECO:0000313" key="7">
    <source>
        <dbReference type="Proteomes" id="UP000006833"/>
    </source>
</evidence>
<keyword evidence="1" id="KW-0489">Methyltransferase</keyword>
<reference evidence="7" key="1">
    <citation type="journal article" date="2010" name="ISME J.">
        <title>The complete genome sequence of the algal symbiont Dinoroseobacter shibae: a hitchhiker's guide to life in the sea.</title>
        <authorList>
            <person name="Wagner-Dobler I."/>
            <person name="Ballhausen B."/>
            <person name="Berger M."/>
            <person name="Brinkhoff T."/>
            <person name="Buchholz I."/>
            <person name="Bunk B."/>
            <person name="Cypionka H."/>
            <person name="Daniel R."/>
            <person name="Drepper T."/>
            <person name="Gerdts G."/>
            <person name="Hahnke S."/>
            <person name="Han C."/>
            <person name="Jahn D."/>
            <person name="Kalhoefer D."/>
            <person name="Kiss H."/>
            <person name="Klenk H.P."/>
            <person name="Kyrpides N."/>
            <person name="Liebl W."/>
            <person name="Liesegang H."/>
            <person name="Meincke L."/>
            <person name="Pati A."/>
            <person name="Petersen J."/>
            <person name="Piekarski T."/>
            <person name="Pommerenke C."/>
            <person name="Pradella S."/>
            <person name="Pukall R."/>
            <person name="Rabus R."/>
            <person name="Stackebrandt E."/>
            <person name="Thole S."/>
            <person name="Thompson L."/>
            <person name="Tielen P."/>
            <person name="Tomasch J."/>
            <person name="von Jan M."/>
            <person name="Wanphrut N."/>
            <person name="Wichels A."/>
            <person name="Zech H."/>
            <person name="Simon M."/>
        </authorList>
    </citation>
    <scope>NUCLEOTIDE SEQUENCE [LARGE SCALE GENOMIC DNA]</scope>
    <source>
        <strain evidence="7">DSM 16493 / NCIMB 14021 / DFL 12</strain>
    </source>
</reference>
<accession>A8LN02</accession>
<keyword evidence="7" id="KW-1185">Reference proteome</keyword>
<keyword evidence="2" id="KW-0808">Transferase</keyword>
<dbReference type="GO" id="GO:0006310">
    <property type="term" value="P:DNA recombination"/>
    <property type="evidence" value="ECO:0007669"/>
    <property type="project" value="UniProtKB-KW"/>
</dbReference>
<dbReference type="RefSeq" id="WP_012177076.1">
    <property type="nucleotide sequence ID" value="NC_009952.1"/>
</dbReference>
<dbReference type="PROSITE" id="PS51898">
    <property type="entry name" value="TYR_RECOMBINASE"/>
    <property type="match status" value="1"/>
</dbReference>
<dbReference type="AlphaFoldDB" id="A8LN02"/>
<dbReference type="InterPro" id="IPR018117">
    <property type="entry name" value="C5_DNA_meth_AS"/>
</dbReference>
<dbReference type="GO" id="GO:0015074">
    <property type="term" value="P:DNA integration"/>
    <property type="evidence" value="ECO:0007669"/>
    <property type="project" value="InterPro"/>
</dbReference>
<dbReference type="HOGENOM" id="CLU_063183_0_0_5"/>
<evidence type="ECO:0000256" key="2">
    <source>
        <dbReference type="ARBA" id="ARBA00022679"/>
    </source>
</evidence>
<keyword evidence="3" id="KW-0949">S-adenosyl-L-methionine</keyword>
<evidence type="ECO:0000313" key="6">
    <source>
        <dbReference type="EMBL" id="ABV92146.1"/>
    </source>
</evidence>
<name>A8LN02_DINSH</name>
<evidence type="ECO:0000256" key="1">
    <source>
        <dbReference type="ARBA" id="ARBA00022603"/>
    </source>
</evidence>
<dbReference type="InterPro" id="IPR013762">
    <property type="entry name" value="Integrase-like_cat_sf"/>
</dbReference>
<dbReference type="EMBL" id="CP000830">
    <property type="protein sequence ID" value="ABV92146.1"/>
    <property type="molecule type" value="Genomic_DNA"/>
</dbReference>